<dbReference type="EMBL" id="CP053921">
    <property type="protein sequence ID" value="QKG70507.1"/>
    <property type="molecule type" value="Genomic_DNA"/>
</dbReference>
<dbReference type="RefSeq" id="WP_173212614.1">
    <property type="nucleotide sequence ID" value="NZ_CP053921.1"/>
</dbReference>
<organism evidence="1 2">
    <name type="scientific">Erythrobacter mangrovi</name>
    <dbReference type="NCBI Taxonomy" id="2739433"/>
    <lineage>
        <taxon>Bacteria</taxon>
        <taxon>Pseudomonadati</taxon>
        <taxon>Pseudomonadota</taxon>
        <taxon>Alphaproteobacteria</taxon>
        <taxon>Sphingomonadales</taxon>
        <taxon>Erythrobacteraceae</taxon>
        <taxon>Erythrobacter/Porphyrobacter group</taxon>
        <taxon>Erythrobacter</taxon>
    </lineage>
</organism>
<gene>
    <name evidence="1" type="ORF">HQR01_03510</name>
</gene>
<name>A0A7D4BTD8_9SPHN</name>
<evidence type="ECO:0000313" key="2">
    <source>
        <dbReference type="Proteomes" id="UP000504693"/>
    </source>
</evidence>
<proteinExistence type="predicted"/>
<sequence length="297" mass="33214">MHALQELFASAEGETHWESELRSLFEAGELDEIHARLEPALAELESEFGEMCLAITPDQVTITGWDELVEAIQGHEGEPITAMTLAIANEADRAFEKGQLHHPYMLLGLYTDEPFRFSEASAADLLAQTQVEDGPAWAGWDEDIEVYLDIDGLDRLNTTLLHHKQRHFFRDDAPDKAPLRYVEYVLGCWWRALLFHQAVASECAIHGLPGGIPIVSGMVDMRPEIVMIHGIGAPTVERERETELKPAAPIIAADFIQVRAIEEVKELTGADLRRRVVETGQEDEAPKKGLMARLFGR</sequence>
<protein>
    <submittedName>
        <fullName evidence="1">Uncharacterized protein</fullName>
    </submittedName>
</protein>
<keyword evidence="2" id="KW-1185">Reference proteome</keyword>
<evidence type="ECO:0000313" key="1">
    <source>
        <dbReference type="EMBL" id="QKG70507.1"/>
    </source>
</evidence>
<dbReference type="AlphaFoldDB" id="A0A7D4BTD8"/>
<dbReference type="Proteomes" id="UP000504693">
    <property type="component" value="Chromosome"/>
</dbReference>
<reference evidence="1 2" key="1">
    <citation type="submission" date="2020-05" db="EMBL/GenBank/DDBJ databases">
        <title>Erythrobacter mangrovi sp. nov., isolated from rhizosphere soil of mangrove plant (Kandelia candel).</title>
        <authorList>
            <person name="Ye Y.H."/>
        </authorList>
    </citation>
    <scope>NUCLEOTIDE SEQUENCE [LARGE SCALE GENOMIC DNA]</scope>
    <source>
        <strain evidence="1 2">EB310</strain>
    </source>
</reference>
<dbReference type="KEGG" id="emv:HQR01_03510"/>
<accession>A0A7D4BTD8</accession>